<dbReference type="PIRSF" id="PIRSF006060">
    <property type="entry name" value="AA_transporter"/>
    <property type="match status" value="1"/>
</dbReference>
<dbReference type="EMBL" id="JAMXQV010000003">
    <property type="protein sequence ID" value="MCR6482860.1"/>
    <property type="molecule type" value="Genomic_DNA"/>
</dbReference>
<feature type="transmembrane region" description="Helical" evidence="6">
    <location>
        <begin position="85"/>
        <end position="104"/>
    </location>
</feature>
<evidence type="ECO:0000256" key="3">
    <source>
        <dbReference type="ARBA" id="ARBA00022692"/>
    </source>
</evidence>
<keyword evidence="5 6" id="KW-0472">Membrane</keyword>
<dbReference type="GO" id="GO:0022857">
    <property type="term" value="F:transmembrane transporter activity"/>
    <property type="evidence" value="ECO:0007669"/>
    <property type="project" value="InterPro"/>
</dbReference>
<dbReference type="RefSeq" id="WP_257919479.1">
    <property type="nucleotide sequence ID" value="NZ_JAMXQV010000003.1"/>
</dbReference>
<dbReference type="Proteomes" id="UP001144096">
    <property type="component" value="Unassembled WGS sequence"/>
</dbReference>
<feature type="transmembrane region" description="Helical" evidence="6">
    <location>
        <begin position="224"/>
        <end position="246"/>
    </location>
</feature>
<feature type="transmembrane region" description="Helical" evidence="6">
    <location>
        <begin position="150"/>
        <end position="170"/>
    </location>
</feature>
<sequence>MPTTLNRSLGTSALATHYVTSVMGVGVLVIPSLAWSAAGPLSLVAWAVLIVYSYPFALIFAKLSMLFPTAKGVAEFADRAFGPRFGRITAVFLLITLLVANPVLGLASGRYLLGALVPDASNRASLLVGGGIILACIALNLLGVKVSTTVQMIVLGTVTVLLVLVIALTLPKGDVSRLTPIAPDGWLSLGTALLICFFGFIGWENAAPVAEEVREPARTFPKAILYAVSGVGLLYFGMALAVAVSLPAGLGSEEGLTGFVQLLTIGIGPQIAGTGKIVAGVLMLLTTNAWCLGTSRVIFALAREGILPAKLAHVSPKSRVPVNAVMALIPGYGVAVALLVLTDSNESALIKASSAAFLLVFLVAFVSALRLIRTGAIRYVTMGVVAVTVVMLPFFGMSVAYAGIMLVVALVAEFALRRRTRPVVAVPEPIPEEDTGAR</sequence>
<reference evidence="7" key="1">
    <citation type="submission" date="2022-06" db="EMBL/GenBank/DDBJ databases">
        <title>Amycolatopsis iheyaensis sp. nov., a new species of the genus Amycolatopsis isolated from soil in Iheya island, Japan.</title>
        <authorList>
            <person name="Ngamcharungchit C."/>
            <person name="Kanto H."/>
            <person name="Take A."/>
            <person name="Intra B."/>
            <person name="Matsumoto A."/>
            <person name="Panbangred W."/>
            <person name="Inahashi Y."/>
        </authorList>
    </citation>
    <scope>NUCLEOTIDE SEQUENCE</scope>
    <source>
        <strain evidence="7">OK19-0408</strain>
    </source>
</reference>
<feature type="transmembrane region" description="Helical" evidence="6">
    <location>
        <begin position="124"/>
        <end position="143"/>
    </location>
</feature>
<comment type="caution">
    <text evidence="7">The sequence shown here is derived from an EMBL/GenBank/DDBJ whole genome shotgun (WGS) entry which is preliminary data.</text>
</comment>
<feature type="transmembrane region" description="Helical" evidence="6">
    <location>
        <begin position="320"/>
        <end position="342"/>
    </location>
</feature>
<dbReference type="Pfam" id="PF13520">
    <property type="entry name" value="AA_permease_2"/>
    <property type="match status" value="1"/>
</dbReference>
<keyword evidence="2" id="KW-1003">Cell membrane</keyword>
<evidence type="ECO:0000256" key="6">
    <source>
        <dbReference type="SAM" id="Phobius"/>
    </source>
</evidence>
<organism evidence="7 8">
    <name type="scientific">Amycolatopsis iheyensis</name>
    <dbReference type="NCBI Taxonomy" id="2945988"/>
    <lineage>
        <taxon>Bacteria</taxon>
        <taxon>Bacillati</taxon>
        <taxon>Actinomycetota</taxon>
        <taxon>Actinomycetes</taxon>
        <taxon>Pseudonocardiales</taxon>
        <taxon>Pseudonocardiaceae</taxon>
        <taxon>Amycolatopsis</taxon>
    </lineage>
</organism>
<evidence type="ECO:0000313" key="7">
    <source>
        <dbReference type="EMBL" id="MCR6482860.1"/>
    </source>
</evidence>
<feature type="transmembrane region" description="Helical" evidence="6">
    <location>
        <begin position="400"/>
        <end position="416"/>
    </location>
</feature>
<name>A0A9X2SJZ6_9PSEU</name>
<evidence type="ECO:0000256" key="4">
    <source>
        <dbReference type="ARBA" id="ARBA00022989"/>
    </source>
</evidence>
<evidence type="ECO:0000256" key="1">
    <source>
        <dbReference type="ARBA" id="ARBA00004651"/>
    </source>
</evidence>
<keyword evidence="3 6" id="KW-0812">Transmembrane</keyword>
<dbReference type="PANTHER" id="PTHR42770:SF13">
    <property type="entry name" value="L-METHIONINE_BRANCHED-CHAIN AMINO ACID EXPORTER YJEH"/>
    <property type="match status" value="1"/>
</dbReference>
<evidence type="ECO:0000313" key="8">
    <source>
        <dbReference type="Proteomes" id="UP001144096"/>
    </source>
</evidence>
<keyword evidence="8" id="KW-1185">Reference proteome</keyword>
<dbReference type="PANTHER" id="PTHR42770">
    <property type="entry name" value="AMINO ACID TRANSPORTER-RELATED"/>
    <property type="match status" value="1"/>
</dbReference>
<feature type="transmembrane region" description="Helical" evidence="6">
    <location>
        <begin position="12"/>
        <end position="37"/>
    </location>
</feature>
<keyword evidence="4 6" id="KW-1133">Transmembrane helix</keyword>
<dbReference type="GO" id="GO:0005886">
    <property type="term" value="C:plasma membrane"/>
    <property type="evidence" value="ECO:0007669"/>
    <property type="project" value="UniProtKB-SubCell"/>
</dbReference>
<feature type="transmembrane region" description="Helical" evidence="6">
    <location>
        <begin position="185"/>
        <end position="203"/>
    </location>
</feature>
<feature type="transmembrane region" description="Helical" evidence="6">
    <location>
        <begin position="277"/>
        <end position="299"/>
    </location>
</feature>
<evidence type="ECO:0000256" key="5">
    <source>
        <dbReference type="ARBA" id="ARBA00023136"/>
    </source>
</evidence>
<proteinExistence type="predicted"/>
<accession>A0A9X2SJZ6</accession>
<dbReference type="InterPro" id="IPR002293">
    <property type="entry name" value="AA/rel_permease1"/>
</dbReference>
<feature type="transmembrane region" description="Helical" evidence="6">
    <location>
        <begin position="348"/>
        <end position="369"/>
    </location>
</feature>
<protein>
    <submittedName>
        <fullName evidence="7">Amino acid permease</fullName>
    </submittedName>
</protein>
<feature type="transmembrane region" description="Helical" evidence="6">
    <location>
        <begin position="43"/>
        <end position="64"/>
    </location>
</feature>
<dbReference type="InterPro" id="IPR050367">
    <property type="entry name" value="APC_superfamily"/>
</dbReference>
<dbReference type="Gene3D" id="1.20.1740.10">
    <property type="entry name" value="Amino acid/polyamine transporter I"/>
    <property type="match status" value="1"/>
</dbReference>
<gene>
    <name evidence="7" type="ORF">M8542_08520</name>
</gene>
<comment type="subcellular location">
    <subcellularLocation>
        <location evidence="1">Cell membrane</location>
        <topology evidence="1">Multi-pass membrane protein</topology>
    </subcellularLocation>
</comment>
<evidence type="ECO:0000256" key="2">
    <source>
        <dbReference type="ARBA" id="ARBA00022475"/>
    </source>
</evidence>
<dbReference type="AlphaFoldDB" id="A0A9X2SJZ6"/>
<feature type="transmembrane region" description="Helical" evidence="6">
    <location>
        <begin position="376"/>
        <end position="394"/>
    </location>
</feature>